<dbReference type="Pfam" id="PF12697">
    <property type="entry name" value="Abhydrolase_6"/>
    <property type="match status" value="1"/>
</dbReference>
<evidence type="ECO:0000313" key="3">
    <source>
        <dbReference type="Proteomes" id="UP000738359"/>
    </source>
</evidence>
<dbReference type="Gene3D" id="3.40.50.1820">
    <property type="entry name" value="alpha/beta hydrolase"/>
    <property type="match status" value="1"/>
</dbReference>
<gene>
    <name evidence="2" type="ORF">BGZ70_006874</name>
</gene>
<feature type="domain" description="AB hydrolase-1" evidence="1">
    <location>
        <begin position="51"/>
        <end position="304"/>
    </location>
</feature>
<dbReference type="EMBL" id="JAAAHY010000040">
    <property type="protein sequence ID" value="KAF9968072.1"/>
    <property type="molecule type" value="Genomic_DNA"/>
</dbReference>
<accession>A0A9P6M6X8</accession>
<dbReference type="InterPro" id="IPR050228">
    <property type="entry name" value="Carboxylesterase_BioH"/>
</dbReference>
<reference evidence="2" key="1">
    <citation type="journal article" date="2020" name="Fungal Divers.">
        <title>Resolving the Mortierellaceae phylogeny through synthesis of multi-gene phylogenetics and phylogenomics.</title>
        <authorList>
            <person name="Vandepol N."/>
            <person name="Liber J."/>
            <person name="Desiro A."/>
            <person name="Na H."/>
            <person name="Kennedy M."/>
            <person name="Barry K."/>
            <person name="Grigoriev I.V."/>
            <person name="Miller A.N."/>
            <person name="O'Donnell K."/>
            <person name="Stajich J.E."/>
            <person name="Bonito G."/>
        </authorList>
    </citation>
    <scope>NUCLEOTIDE SEQUENCE</scope>
    <source>
        <strain evidence="2">CK1249</strain>
    </source>
</reference>
<comment type="caution">
    <text evidence="2">The sequence shown here is derived from an EMBL/GenBank/DDBJ whole genome shotgun (WGS) entry which is preliminary data.</text>
</comment>
<organism evidence="2 3">
    <name type="scientific">Mortierella alpina</name>
    <name type="common">Oleaginous fungus</name>
    <name type="synonym">Mortierella renispora</name>
    <dbReference type="NCBI Taxonomy" id="64518"/>
    <lineage>
        <taxon>Eukaryota</taxon>
        <taxon>Fungi</taxon>
        <taxon>Fungi incertae sedis</taxon>
        <taxon>Mucoromycota</taxon>
        <taxon>Mortierellomycotina</taxon>
        <taxon>Mortierellomycetes</taxon>
        <taxon>Mortierellales</taxon>
        <taxon>Mortierellaceae</taxon>
        <taxon>Mortierella</taxon>
    </lineage>
</organism>
<proteinExistence type="predicted"/>
<dbReference type="PANTHER" id="PTHR43194:SF2">
    <property type="entry name" value="PEROXISOMAL MEMBRANE PROTEIN LPX1"/>
    <property type="match status" value="1"/>
</dbReference>
<evidence type="ECO:0000259" key="1">
    <source>
        <dbReference type="Pfam" id="PF12697"/>
    </source>
</evidence>
<sequence>MSAETEFHSRFNTVRHNVPASTPSFTLACNVYSRIPSSAHSASHRPATPPIIFTHANGFHKEIWEPVIGRMSAKWTAGDMYAFDCRNHGDSAVLNQDVLEDTFNWYSYAEDILKIVDTFGLKNAIAVGHSILAEAMRPGTFSTIIAIDPTMFPKSLFENPPLEDNHMGQLTLKRSDRWKDRNEARSKLLEKKFFKAWHPEALELYLEFGLKDVVNKDGSTEVTLKCPKYQEAICFAAVGGGVSDAFDRMNELRIPVHIIAGANSDINVAELVQLKVAQCTYGSSVFIQGTGHLVSLEKPQETAEQICSFLDRFAEAEQQDRLKARL</sequence>
<dbReference type="InterPro" id="IPR029058">
    <property type="entry name" value="AB_hydrolase_fold"/>
</dbReference>
<dbReference type="PANTHER" id="PTHR43194">
    <property type="entry name" value="HYDROLASE ALPHA/BETA FOLD FAMILY"/>
    <property type="match status" value="1"/>
</dbReference>
<dbReference type="SUPFAM" id="SSF53474">
    <property type="entry name" value="alpha/beta-Hydrolases"/>
    <property type="match status" value="1"/>
</dbReference>
<dbReference type="Proteomes" id="UP000738359">
    <property type="component" value="Unassembled WGS sequence"/>
</dbReference>
<dbReference type="InterPro" id="IPR000073">
    <property type="entry name" value="AB_hydrolase_1"/>
</dbReference>
<keyword evidence="3" id="KW-1185">Reference proteome</keyword>
<protein>
    <recommendedName>
        <fullName evidence="1">AB hydrolase-1 domain-containing protein</fullName>
    </recommendedName>
</protein>
<evidence type="ECO:0000313" key="2">
    <source>
        <dbReference type="EMBL" id="KAF9968072.1"/>
    </source>
</evidence>
<name>A0A9P6M6X8_MORAP</name>
<dbReference type="OrthoDB" id="94039at2759"/>
<dbReference type="AlphaFoldDB" id="A0A9P6M6X8"/>